<feature type="domain" description="S-adenosylmethionine synthetase central" evidence="14">
    <location>
        <begin position="128"/>
        <end position="254"/>
    </location>
</feature>
<evidence type="ECO:0000256" key="1">
    <source>
        <dbReference type="ARBA" id="ARBA00001946"/>
    </source>
</evidence>
<evidence type="ECO:0000256" key="3">
    <source>
        <dbReference type="ARBA" id="ARBA00005224"/>
    </source>
</evidence>
<gene>
    <name evidence="15" type="primary">metK</name>
    <name evidence="15" type="ORF">SNEC2469_LOCUS9674</name>
</gene>
<keyword evidence="10" id="KW-0067">ATP-binding</keyword>
<dbReference type="SUPFAM" id="SSF55973">
    <property type="entry name" value="S-adenosylmethionine synthetase"/>
    <property type="match status" value="2"/>
</dbReference>
<evidence type="ECO:0000256" key="7">
    <source>
        <dbReference type="ARBA" id="ARBA00022679"/>
    </source>
</evidence>
<dbReference type="OrthoDB" id="5852090at2759"/>
<keyword evidence="12" id="KW-0630">Potassium</keyword>
<protein>
    <recommendedName>
        <fullName evidence="5">methionine adenosyltransferase</fullName>
        <ecNumber evidence="5">2.5.1.6</ecNumber>
    </recommendedName>
</protein>
<dbReference type="FunFam" id="3.30.300.10:FF:000003">
    <property type="entry name" value="S-adenosylmethionine synthase"/>
    <property type="match status" value="1"/>
</dbReference>
<reference evidence="15" key="1">
    <citation type="submission" date="2021-02" db="EMBL/GenBank/DDBJ databases">
        <authorList>
            <person name="Dougan E. K."/>
            <person name="Rhodes N."/>
            <person name="Thang M."/>
            <person name="Chan C."/>
        </authorList>
    </citation>
    <scope>NUCLEOTIDE SEQUENCE</scope>
</reference>
<dbReference type="AlphaFoldDB" id="A0A812PJD6"/>
<comment type="caution">
    <text evidence="15">The sequence shown here is derived from an EMBL/GenBank/DDBJ whole genome shotgun (WGS) entry which is preliminary data.</text>
</comment>
<evidence type="ECO:0000256" key="11">
    <source>
        <dbReference type="ARBA" id="ARBA00022842"/>
    </source>
</evidence>
<evidence type="ECO:0000256" key="4">
    <source>
        <dbReference type="ARBA" id="ARBA00009685"/>
    </source>
</evidence>
<evidence type="ECO:0000256" key="10">
    <source>
        <dbReference type="ARBA" id="ARBA00022840"/>
    </source>
</evidence>
<comment type="similarity">
    <text evidence="4">Belongs to the AdoMet synthase family.</text>
</comment>
<evidence type="ECO:0000256" key="8">
    <source>
        <dbReference type="ARBA" id="ARBA00022723"/>
    </source>
</evidence>
<comment type="cofactor">
    <cofactor evidence="1">
        <name>Mg(2+)</name>
        <dbReference type="ChEBI" id="CHEBI:18420"/>
    </cofactor>
</comment>
<evidence type="ECO:0000259" key="14">
    <source>
        <dbReference type="Pfam" id="PF02772"/>
    </source>
</evidence>
<dbReference type="EMBL" id="CAJNJA010015615">
    <property type="protein sequence ID" value="CAE7364741.1"/>
    <property type="molecule type" value="Genomic_DNA"/>
</dbReference>
<evidence type="ECO:0000256" key="9">
    <source>
        <dbReference type="ARBA" id="ARBA00022741"/>
    </source>
</evidence>
<keyword evidence="6" id="KW-0554">One-carbon metabolism</keyword>
<dbReference type="Pfam" id="PF00438">
    <property type="entry name" value="S-AdoMet_synt_N"/>
    <property type="match status" value="1"/>
</dbReference>
<dbReference type="EC" id="2.5.1.6" evidence="5"/>
<dbReference type="InterPro" id="IPR022636">
    <property type="entry name" value="S-AdoMet_synthetase_sfam"/>
</dbReference>
<dbReference type="PROSITE" id="PS00376">
    <property type="entry name" value="ADOMET_SYNTHASE_1"/>
    <property type="match status" value="1"/>
</dbReference>
<keyword evidence="9" id="KW-0547">Nucleotide-binding</keyword>
<proteinExistence type="inferred from homology"/>
<dbReference type="InterPro" id="IPR022631">
    <property type="entry name" value="ADOMET_SYNTHASE_CS"/>
</dbReference>
<dbReference type="GO" id="GO:0004478">
    <property type="term" value="F:methionine adenosyltransferase activity"/>
    <property type="evidence" value="ECO:0007669"/>
    <property type="project" value="UniProtKB-EC"/>
</dbReference>
<evidence type="ECO:0000256" key="5">
    <source>
        <dbReference type="ARBA" id="ARBA00012828"/>
    </source>
</evidence>
<dbReference type="GO" id="GO:0046872">
    <property type="term" value="F:metal ion binding"/>
    <property type="evidence" value="ECO:0007669"/>
    <property type="project" value="UniProtKB-KW"/>
</dbReference>
<dbReference type="InterPro" id="IPR002133">
    <property type="entry name" value="S-AdoMet_synthetase"/>
</dbReference>
<name>A0A812PJD6_9DINO</name>
<comment type="cofactor">
    <cofactor evidence="2">
        <name>K(+)</name>
        <dbReference type="ChEBI" id="CHEBI:29103"/>
    </cofactor>
</comment>
<dbReference type="InterPro" id="IPR022628">
    <property type="entry name" value="S-AdoMet_synt_N"/>
</dbReference>
<evidence type="ECO:0000256" key="12">
    <source>
        <dbReference type="ARBA" id="ARBA00022958"/>
    </source>
</evidence>
<dbReference type="Gene3D" id="3.30.300.10">
    <property type="match status" value="3"/>
</dbReference>
<evidence type="ECO:0000313" key="15">
    <source>
        <dbReference type="EMBL" id="CAE7364741.1"/>
    </source>
</evidence>
<dbReference type="Proteomes" id="UP000601435">
    <property type="component" value="Unassembled WGS sequence"/>
</dbReference>
<dbReference type="Pfam" id="PF02772">
    <property type="entry name" value="S-AdoMet_synt_M"/>
    <property type="match status" value="1"/>
</dbReference>
<evidence type="ECO:0000256" key="6">
    <source>
        <dbReference type="ARBA" id="ARBA00022563"/>
    </source>
</evidence>
<dbReference type="GO" id="GO:0006730">
    <property type="term" value="P:one-carbon metabolic process"/>
    <property type="evidence" value="ECO:0007669"/>
    <property type="project" value="UniProtKB-KW"/>
</dbReference>
<evidence type="ECO:0000256" key="2">
    <source>
        <dbReference type="ARBA" id="ARBA00001958"/>
    </source>
</evidence>
<accession>A0A812PJD6</accession>
<evidence type="ECO:0000313" key="16">
    <source>
        <dbReference type="Proteomes" id="UP000601435"/>
    </source>
</evidence>
<comment type="pathway">
    <text evidence="3">Amino-acid biosynthesis; S-adenosyl-L-methionine biosynthesis; S-adenosyl-L-methionine from L-methionine: step 1/1.</text>
</comment>
<keyword evidence="11" id="KW-0460">Magnesium</keyword>
<keyword evidence="16" id="KW-1185">Reference proteome</keyword>
<evidence type="ECO:0000259" key="13">
    <source>
        <dbReference type="Pfam" id="PF00438"/>
    </source>
</evidence>
<dbReference type="InterPro" id="IPR022629">
    <property type="entry name" value="S-AdoMet_synt_central"/>
</dbReference>
<dbReference type="GO" id="GO:0005524">
    <property type="term" value="F:ATP binding"/>
    <property type="evidence" value="ECO:0007669"/>
    <property type="project" value="UniProtKB-KW"/>
</dbReference>
<dbReference type="PANTHER" id="PTHR11964">
    <property type="entry name" value="S-ADENOSYLMETHIONINE SYNTHETASE"/>
    <property type="match status" value="1"/>
</dbReference>
<keyword evidence="8" id="KW-0479">Metal-binding</keyword>
<sequence length="294" mass="32039">MSAVDTSTTAEAKPMTKAKANYFFTSESVSMGHPDKVADQISDAVLDEMLAQDPGSRVACETMVSTGMAVVAGEVTTKAYVEIPDVVRNTIQRIGYTSSTMRFDHEACAVLVSLKAQSPDIAQGVDREGAGDQGLMFGYACKETESLAPGSYMPLPLYLSHRLVEKHAEVREAGGIPALRPDAKSQVTLEYDANDKPVRVHTVVLSTQHGPEWSSEAKQKELHKEVIEKIIKPTLGDAWWNDEIIVHVNPTGVFELGGPHGDVTYKDQQGKTQTATCFTWERVDKAEALKKACL</sequence>
<feature type="domain" description="S-adenosylmethionine synthetase N-terminal" evidence="13">
    <location>
        <begin position="21"/>
        <end position="119"/>
    </location>
</feature>
<organism evidence="15 16">
    <name type="scientific">Symbiodinium necroappetens</name>
    <dbReference type="NCBI Taxonomy" id="1628268"/>
    <lineage>
        <taxon>Eukaryota</taxon>
        <taxon>Sar</taxon>
        <taxon>Alveolata</taxon>
        <taxon>Dinophyceae</taxon>
        <taxon>Suessiales</taxon>
        <taxon>Symbiodiniaceae</taxon>
        <taxon>Symbiodinium</taxon>
    </lineage>
</organism>
<keyword evidence="7" id="KW-0808">Transferase</keyword>
<dbReference type="GO" id="GO:0006556">
    <property type="term" value="P:S-adenosylmethionine biosynthetic process"/>
    <property type="evidence" value="ECO:0007669"/>
    <property type="project" value="InterPro"/>
</dbReference>